<feature type="transmembrane region" description="Helical" evidence="2">
    <location>
        <begin position="71"/>
        <end position="89"/>
    </location>
</feature>
<keyword evidence="2" id="KW-1133">Transmembrane helix</keyword>
<feature type="transmembrane region" description="Helical" evidence="2">
    <location>
        <begin position="26"/>
        <end position="59"/>
    </location>
</feature>
<keyword evidence="5" id="KW-1185">Reference proteome</keyword>
<accession>A0ABV7WEC1</accession>
<keyword evidence="2" id="KW-0472">Membrane</keyword>
<sequence length="377" mass="39901">MPRSRAAAVRARAAGWTGGWPHNQPAVFLVFAGLSVLFAVASGTFVTWVPTASAVLLVLLAGYFLQLRYLLLLYPVIAACVAVSGLLRWSTEYKVTPGVVVIIVLSAVLMAGFVRTREVLGVQGNTGQQMLVDLRDRLRAQALPARLPDGVRMEVAQRSANGEGFSGDFVLSVVRPSTGRSRELGPQDVDWAGALEVVVVDVSGKGQAAGTRALLLSGGLSGLLAGSRVAEFLPAANAYLLRQEWEEGFATALHLVLDPATGEYAVRTAGHPPPVQHRAGSGAWEVVPAVQEPALGLLAGGGYAEVRGRLQRGDAMVLYTDGVVENRGRDLAYGLDRLTGQLVRHVRRGFAGAAEAGVDAPRAGADDDRTVVVVWRQ</sequence>
<name>A0ABV7WEC1_9MICO</name>
<dbReference type="SMART" id="SM00331">
    <property type="entry name" value="PP2C_SIG"/>
    <property type="match status" value="1"/>
</dbReference>
<proteinExistence type="predicted"/>
<dbReference type="InterPro" id="IPR052016">
    <property type="entry name" value="Bact_Sigma-Reg"/>
</dbReference>
<evidence type="ECO:0000313" key="4">
    <source>
        <dbReference type="EMBL" id="MFC3687820.1"/>
    </source>
</evidence>
<dbReference type="Proteomes" id="UP001595685">
    <property type="component" value="Unassembled WGS sequence"/>
</dbReference>
<keyword evidence="1 4" id="KW-0378">Hydrolase</keyword>
<comment type="caution">
    <text evidence="4">The sequence shown here is derived from an EMBL/GenBank/DDBJ whole genome shotgun (WGS) entry which is preliminary data.</text>
</comment>
<dbReference type="InterPro" id="IPR001932">
    <property type="entry name" value="PPM-type_phosphatase-like_dom"/>
</dbReference>
<dbReference type="PANTHER" id="PTHR43156">
    <property type="entry name" value="STAGE II SPORULATION PROTEIN E-RELATED"/>
    <property type="match status" value="1"/>
</dbReference>
<dbReference type="Gene3D" id="3.60.40.10">
    <property type="entry name" value="PPM-type phosphatase domain"/>
    <property type="match status" value="1"/>
</dbReference>
<dbReference type="GO" id="GO:0004722">
    <property type="term" value="F:protein serine/threonine phosphatase activity"/>
    <property type="evidence" value="ECO:0007669"/>
    <property type="project" value="UniProtKB-EC"/>
</dbReference>
<protein>
    <submittedName>
        <fullName evidence="4">PP2C family protein-serine/threonine phosphatase</fullName>
        <ecNumber evidence="4">3.1.3.16</ecNumber>
    </submittedName>
</protein>
<dbReference type="Pfam" id="PF07228">
    <property type="entry name" value="SpoIIE"/>
    <property type="match status" value="1"/>
</dbReference>
<evidence type="ECO:0000256" key="2">
    <source>
        <dbReference type="SAM" id="Phobius"/>
    </source>
</evidence>
<keyword evidence="2" id="KW-0812">Transmembrane</keyword>
<dbReference type="EMBL" id="JBHRWW010000003">
    <property type="protein sequence ID" value="MFC3687820.1"/>
    <property type="molecule type" value="Genomic_DNA"/>
</dbReference>
<feature type="domain" description="PPM-type phosphatase" evidence="3">
    <location>
        <begin position="150"/>
        <end position="376"/>
    </location>
</feature>
<dbReference type="RefSeq" id="WP_340289995.1">
    <property type="nucleotide sequence ID" value="NZ_JBBEOI010000013.1"/>
</dbReference>
<dbReference type="PANTHER" id="PTHR43156:SF2">
    <property type="entry name" value="STAGE II SPORULATION PROTEIN E"/>
    <property type="match status" value="1"/>
</dbReference>
<reference evidence="5" key="1">
    <citation type="journal article" date="2019" name="Int. J. Syst. Evol. Microbiol.">
        <title>The Global Catalogue of Microorganisms (GCM) 10K type strain sequencing project: providing services to taxonomists for standard genome sequencing and annotation.</title>
        <authorList>
            <consortium name="The Broad Institute Genomics Platform"/>
            <consortium name="The Broad Institute Genome Sequencing Center for Infectious Disease"/>
            <person name="Wu L."/>
            <person name="Ma J."/>
        </authorList>
    </citation>
    <scope>NUCLEOTIDE SEQUENCE [LARGE SCALE GENOMIC DNA]</scope>
    <source>
        <strain evidence="5">NCAIM B.02333</strain>
    </source>
</reference>
<evidence type="ECO:0000256" key="1">
    <source>
        <dbReference type="ARBA" id="ARBA00022801"/>
    </source>
</evidence>
<dbReference type="SUPFAM" id="SSF81606">
    <property type="entry name" value="PP2C-like"/>
    <property type="match status" value="1"/>
</dbReference>
<gene>
    <name evidence="4" type="ORF">ACFOLH_05625</name>
</gene>
<feature type="transmembrane region" description="Helical" evidence="2">
    <location>
        <begin position="95"/>
        <end position="114"/>
    </location>
</feature>
<evidence type="ECO:0000259" key="3">
    <source>
        <dbReference type="SMART" id="SM00331"/>
    </source>
</evidence>
<dbReference type="InterPro" id="IPR036457">
    <property type="entry name" value="PPM-type-like_dom_sf"/>
</dbReference>
<evidence type="ECO:0000313" key="5">
    <source>
        <dbReference type="Proteomes" id="UP001595685"/>
    </source>
</evidence>
<organism evidence="4 5">
    <name type="scientific">Aquipuribacter hungaricus</name>
    <dbReference type="NCBI Taxonomy" id="545624"/>
    <lineage>
        <taxon>Bacteria</taxon>
        <taxon>Bacillati</taxon>
        <taxon>Actinomycetota</taxon>
        <taxon>Actinomycetes</taxon>
        <taxon>Micrococcales</taxon>
        <taxon>Intrasporangiaceae</taxon>
        <taxon>Aquipuribacter</taxon>
    </lineage>
</organism>
<dbReference type="EC" id="3.1.3.16" evidence="4"/>